<evidence type="ECO:0000256" key="4">
    <source>
        <dbReference type="ARBA" id="ARBA00022723"/>
    </source>
</evidence>
<feature type="domain" description="C3H1-type" evidence="13">
    <location>
        <begin position="189"/>
        <end position="216"/>
    </location>
</feature>
<gene>
    <name evidence="14" type="ORF">GGI19_006701</name>
</gene>
<evidence type="ECO:0000256" key="9">
    <source>
        <dbReference type="ARBA" id="ARBA00023242"/>
    </source>
</evidence>
<evidence type="ECO:0000256" key="7">
    <source>
        <dbReference type="ARBA" id="ARBA00022833"/>
    </source>
</evidence>
<dbReference type="Proteomes" id="UP001140011">
    <property type="component" value="Unassembled WGS sequence"/>
</dbReference>
<comment type="subcellular location">
    <subcellularLocation>
        <location evidence="1 11">Nucleus</location>
    </subcellularLocation>
</comment>
<evidence type="ECO:0000256" key="2">
    <source>
        <dbReference type="ARBA" id="ARBA00008907"/>
    </source>
</evidence>
<proteinExistence type="inferred from homology"/>
<dbReference type="SMART" id="SM00356">
    <property type="entry name" value="ZnF_C3H1"/>
    <property type="match status" value="5"/>
</dbReference>
<feature type="zinc finger region" description="C3H1-type" evidence="10">
    <location>
        <begin position="275"/>
        <end position="297"/>
    </location>
</feature>
<dbReference type="SUPFAM" id="SSF90229">
    <property type="entry name" value="CCCH zinc finger"/>
    <property type="match status" value="3"/>
</dbReference>
<keyword evidence="4 10" id="KW-0479">Metal-binding</keyword>
<dbReference type="Pfam" id="PF00642">
    <property type="entry name" value="zf-CCCH"/>
    <property type="match status" value="1"/>
</dbReference>
<dbReference type="GO" id="GO:0008270">
    <property type="term" value="F:zinc ion binding"/>
    <property type="evidence" value="ECO:0007669"/>
    <property type="project" value="UniProtKB-KW"/>
</dbReference>
<keyword evidence="9 11" id="KW-0539">Nucleus</keyword>
<comment type="similarity">
    <text evidence="2 11">Belongs to the CPSF4/YTH1 family.</text>
</comment>
<feature type="domain" description="C3H1-type" evidence="13">
    <location>
        <begin position="246"/>
        <end position="273"/>
    </location>
</feature>
<dbReference type="PROSITE" id="PS50103">
    <property type="entry name" value="ZF_C3H1"/>
    <property type="match status" value="5"/>
</dbReference>
<feature type="zinc finger region" description="C3H1-type" evidence="10">
    <location>
        <begin position="217"/>
        <end position="245"/>
    </location>
</feature>
<organism evidence="14 15">
    <name type="scientific">Coemansia pectinata</name>
    <dbReference type="NCBI Taxonomy" id="1052879"/>
    <lineage>
        <taxon>Eukaryota</taxon>
        <taxon>Fungi</taxon>
        <taxon>Fungi incertae sedis</taxon>
        <taxon>Zoopagomycota</taxon>
        <taxon>Kickxellomycotina</taxon>
        <taxon>Kickxellomycetes</taxon>
        <taxon>Kickxellales</taxon>
        <taxon>Kickxellaceae</taxon>
        <taxon>Coemansia</taxon>
    </lineage>
</organism>
<dbReference type="InterPro" id="IPR000571">
    <property type="entry name" value="Znf_CCCH"/>
</dbReference>
<sequence length="324" mass="36311">MLHHKRRKVTGPLQALKDANNDRTDALASNAKGEAVSVPAPGYVKRDETLSYHAAEPIPEFANPFPPTHVVSLIIKDLGLSLAEFLAPAYPILLLRLIPTPGATKPTKRVISSLDTRGCADLVTFDFEEFIKTKLNLNVDHTPVVPKPRSINDGKTGICNYFLKGHCWKGDNCLYRHLTREESERAQSESRAIVCKHWLRGLCKKGDQCEFLHEYNLRKMPECTFFAASGRCTSGDECQYLHINPESKIKECLWYARGFCKHGPKCRSKHVRRLICPSYRFGFCPLGPNCPHTHPRFELPVMQGDGAGNMGAAPGAMHQQQQPH</sequence>
<dbReference type="InterPro" id="IPR036855">
    <property type="entry name" value="Znf_CCCH_sf"/>
</dbReference>
<dbReference type="GO" id="GO:0003723">
    <property type="term" value="F:RNA binding"/>
    <property type="evidence" value="ECO:0007669"/>
    <property type="project" value="UniProtKB-UniRule"/>
</dbReference>
<dbReference type="InterPro" id="IPR045348">
    <property type="entry name" value="CPSF4/Yth1"/>
</dbReference>
<feature type="region of interest" description="Disordered" evidence="12">
    <location>
        <begin position="1"/>
        <end position="22"/>
    </location>
</feature>
<feature type="zinc finger region" description="C3H1-type" evidence="10">
    <location>
        <begin position="189"/>
        <end position="216"/>
    </location>
</feature>
<dbReference type="GO" id="GO:0031124">
    <property type="term" value="P:mRNA 3'-end processing"/>
    <property type="evidence" value="ECO:0007669"/>
    <property type="project" value="UniProtKB-UniRule"/>
</dbReference>
<comment type="caution">
    <text evidence="14">The sequence shown here is derived from an EMBL/GenBank/DDBJ whole genome shotgun (WGS) entry which is preliminary data.</text>
</comment>
<dbReference type="PANTHER" id="PTHR23102">
    <property type="entry name" value="CLEAVAGE AND POLYADENYLATION SPECIFICITY FACTOR SUBUNIT 4-RELATED"/>
    <property type="match status" value="1"/>
</dbReference>
<accession>A0A9W8GTL4</accession>
<evidence type="ECO:0000256" key="3">
    <source>
        <dbReference type="ARBA" id="ARBA00022664"/>
    </source>
</evidence>
<keyword evidence="8 11" id="KW-0694">RNA-binding</keyword>
<evidence type="ECO:0000256" key="12">
    <source>
        <dbReference type="SAM" id="MobiDB-lite"/>
    </source>
</evidence>
<dbReference type="Pfam" id="PF18345">
    <property type="entry name" value="zf_CCCH_4"/>
    <property type="match status" value="1"/>
</dbReference>
<evidence type="ECO:0000256" key="1">
    <source>
        <dbReference type="ARBA" id="ARBA00004123"/>
    </source>
</evidence>
<dbReference type="GO" id="GO:0005634">
    <property type="term" value="C:nucleus"/>
    <property type="evidence" value="ECO:0007669"/>
    <property type="project" value="UniProtKB-SubCell"/>
</dbReference>
<reference evidence="14" key="1">
    <citation type="submission" date="2022-07" db="EMBL/GenBank/DDBJ databases">
        <title>Phylogenomic reconstructions and comparative analyses of Kickxellomycotina fungi.</title>
        <authorList>
            <person name="Reynolds N.K."/>
            <person name="Stajich J.E."/>
            <person name="Barry K."/>
            <person name="Grigoriev I.V."/>
            <person name="Crous P."/>
            <person name="Smith M.E."/>
        </authorList>
    </citation>
    <scope>NUCLEOTIDE SEQUENCE</scope>
    <source>
        <strain evidence="14">BCRC 34297</strain>
    </source>
</reference>
<keyword evidence="6 10" id="KW-0863">Zinc-finger</keyword>
<evidence type="ECO:0000259" key="13">
    <source>
        <dbReference type="PROSITE" id="PS50103"/>
    </source>
</evidence>
<dbReference type="OrthoDB" id="1914176at2759"/>
<evidence type="ECO:0000256" key="8">
    <source>
        <dbReference type="ARBA" id="ARBA00022884"/>
    </source>
</evidence>
<dbReference type="Pfam" id="PF14608">
    <property type="entry name" value="zf-CCCH_2"/>
    <property type="match status" value="2"/>
</dbReference>
<keyword evidence="5 11" id="KW-0677">Repeat</keyword>
<evidence type="ECO:0000313" key="15">
    <source>
        <dbReference type="Proteomes" id="UP001140011"/>
    </source>
</evidence>
<feature type="zinc finger region" description="C3H1-type" evidence="10">
    <location>
        <begin position="153"/>
        <end position="180"/>
    </location>
</feature>
<keyword evidence="15" id="KW-1185">Reference proteome</keyword>
<keyword evidence="7 10" id="KW-0862">Zinc</keyword>
<comment type="function">
    <text evidence="11">Component of the cleavage factor I (CF I) involved in pre-mRNA 3'-end processing.</text>
</comment>
<name>A0A9W8GTL4_9FUNG</name>
<protein>
    <recommendedName>
        <fullName evidence="11">mRNA 3'-end-processing protein</fullName>
    </recommendedName>
</protein>
<feature type="domain" description="C3H1-type" evidence="13">
    <location>
        <begin position="217"/>
        <end position="245"/>
    </location>
</feature>
<evidence type="ECO:0000256" key="10">
    <source>
        <dbReference type="PROSITE-ProRule" id="PRU00723"/>
    </source>
</evidence>
<evidence type="ECO:0000313" key="14">
    <source>
        <dbReference type="EMBL" id="KAJ2743435.1"/>
    </source>
</evidence>
<dbReference type="FunFam" id="4.10.1000.10:FF:000012">
    <property type="entry name" value="cleavage and polyadenylation specificity factor subunit 4"/>
    <property type="match status" value="1"/>
</dbReference>
<evidence type="ECO:0000256" key="6">
    <source>
        <dbReference type="ARBA" id="ARBA00022771"/>
    </source>
</evidence>
<feature type="zinc finger region" description="C3H1-type" evidence="10">
    <location>
        <begin position="246"/>
        <end position="273"/>
    </location>
</feature>
<feature type="domain" description="C3H1-type" evidence="13">
    <location>
        <begin position="153"/>
        <end position="180"/>
    </location>
</feature>
<keyword evidence="3 11" id="KW-0507">mRNA processing</keyword>
<dbReference type="EMBL" id="JANBUH010001668">
    <property type="protein sequence ID" value="KAJ2743435.1"/>
    <property type="molecule type" value="Genomic_DNA"/>
</dbReference>
<dbReference type="PANTHER" id="PTHR23102:SF24">
    <property type="entry name" value="CLEAVAGE AND POLYADENYLATION SPECIFICITY FACTOR SUBUNIT 4"/>
    <property type="match status" value="1"/>
</dbReference>
<evidence type="ECO:0000256" key="5">
    <source>
        <dbReference type="ARBA" id="ARBA00022737"/>
    </source>
</evidence>
<dbReference type="AlphaFoldDB" id="A0A9W8GTL4"/>
<evidence type="ECO:0000256" key="11">
    <source>
        <dbReference type="RuleBase" id="RU369008"/>
    </source>
</evidence>
<feature type="domain" description="C3H1-type" evidence="13">
    <location>
        <begin position="275"/>
        <end position="297"/>
    </location>
</feature>
<dbReference type="Gene3D" id="4.10.1000.10">
    <property type="entry name" value="Zinc finger, CCCH-type"/>
    <property type="match status" value="3"/>
</dbReference>